<organism evidence="1">
    <name type="scientific">Amphimedon queenslandica</name>
    <name type="common">Sponge</name>
    <dbReference type="NCBI Taxonomy" id="400682"/>
    <lineage>
        <taxon>Eukaryota</taxon>
        <taxon>Metazoa</taxon>
        <taxon>Porifera</taxon>
        <taxon>Demospongiae</taxon>
        <taxon>Heteroscleromorpha</taxon>
        <taxon>Haplosclerida</taxon>
        <taxon>Niphatidae</taxon>
        <taxon>Amphimedon</taxon>
    </lineage>
</organism>
<proteinExistence type="predicted"/>
<name>A0A1X7VNQ5_AMPQE</name>
<reference evidence="1" key="1">
    <citation type="submission" date="2017-05" db="UniProtKB">
        <authorList>
            <consortium name="EnsemblMetazoa"/>
        </authorList>
    </citation>
    <scope>IDENTIFICATION</scope>
</reference>
<sequence>MSNNKVKTCAAEGCQETNVPCDFWYKCENLHCLCFDHQIEENCPVTTCKSETQDYSRRDCQGKSEDATCSNQRSTGKWYTCNEDHFFCSTHQKPDSCPIDNYPKRT</sequence>
<accession>A0A1X7VNQ5</accession>
<dbReference type="EnsemblMetazoa" id="Aqu2.1.41470_001">
    <property type="protein sequence ID" value="Aqu2.1.41470_001"/>
    <property type="gene ID" value="Aqu2.1.41470"/>
</dbReference>
<protein>
    <submittedName>
        <fullName evidence="1">Uncharacterized protein</fullName>
    </submittedName>
</protein>
<dbReference type="AlphaFoldDB" id="A0A1X7VNQ5"/>
<evidence type="ECO:0000313" key="1">
    <source>
        <dbReference type="EnsemblMetazoa" id="Aqu2.1.41470_001"/>
    </source>
</evidence>
<dbReference type="InParanoid" id="A0A1X7VNQ5"/>